<dbReference type="GO" id="GO:0005524">
    <property type="term" value="F:ATP binding"/>
    <property type="evidence" value="ECO:0007669"/>
    <property type="project" value="InterPro"/>
</dbReference>
<protein>
    <recommendedName>
        <fullName evidence="4">Aminoacyl-tRNA synthetase class II (D/K/N) domain-containing protein</fullName>
    </recommendedName>
</protein>
<keyword evidence="2" id="KW-0547">Nucleotide-binding</keyword>
<organism evidence="5 6">
    <name type="scientific">Linum tenue</name>
    <dbReference type="NCBI Taxonomy" id="586396"/>
    <lineage>
        <taxon>Eukaryota</taxon>
        <taxon>Viridiplantae</taxon>
        <taxon>Streptophyta</taxon>
        <taxon>Embryophyta</taxon>
        <taxon>Tracheophyta</taxon>
        <taxon>Spermatophyta</taxon>
        <taxon>Magnoliopsida</taxon>
        <taxon>eudicotyledons</taxon>
        <taxon>Gunneridae</taxon>
        <taxon>Pentapetalae</taxon>
        <taxon>rosids</taxon>
        <taxon>fabids</taxon>
        <taxon>Malpighiales</taxon>
        <taxon>Linaceae</taxon>
        <taxon>Linum</taxon>
    </lineage>
</organism>
<dbReference type="InterPro" id="IPR045864">
    <property type="entry name" value="aa-tRNA-synth_II/BPL/LPL"/>
</dbReference>
<evidence type="ECO:0000259" key="4">
    <source>
        <dbReference type="Pfam" id="PF00152"/>
    </source>
</evidence>
<evidence type="ECO:0000256" key="1">
    <source>
        <dbReference type="ARBA" id="ARBA00022598"/>
    </source>
</evidence>
<dbReference type="EMBL" id="CAMGYJ010000010">
    <property type="protein sequence ID" value="CAI0555855.1"/>
    <property type="molecule type" value="Genomic_DNA"/>
</dbReference>
<reference evidence="5" key="1">
    <citation type="submission" date="2022-08" db="EMBL/GenBank/DDBJ databases">
        <authorList>
            <person name="Gutierrez-Valencia J."/>
        </authorList>
    </citation>
    <scope>NUCLEOTIDE SEQUENCE</scope>
</reference>
<dbReference type="GO" id="GO:0004824">
    <property type="term" value="F:lysine-tRNA ligase activity"/>
    <property type="evidence" value="ECO:0007669"/>
    <property type="project" value="TreeGrafter"/>
</dbReference>
<evidence type="ECO:0000256" key="2">
    <source>
        <dbReference type="ARBA" id="ARBA00022741"/>
    </source>
</evidence>
<keyword evidence="3" id="KW-0067">ATP-binding</keyword>
<comment type="caution">
    <text evidence="5">The sequence shown here is derived from an EMBL/GenBank/DDBJ whole genome shotgun (WGS) entry which is preliminary data.</text>
</comment>
<dbReference type="InterPro" id="IPR004364">
    <property type="entry name" value="Aa-tRNA-synt_II"/>
</dbReference>
<dbReference type="GO" id="GO:0006430">
    <property type="term" value="P:lysyl-tRNA aminoacylation"/>
    <property type="evidence" value="ECO:0007669"/>
    <property type="project" value="TreeGrafter"/>
</dbReference>
<dbReference type="PANTHER" id="PTHR42918">
    <property type="entry name" value="LYSYL-TRNA SYNTHETASE"/>
    <property type="match status" value="1"/>
</dbReference>
<dbReference type="Proteomes" id="UP001154282">
    <property type="component" value="Unassembled WGS sequence"/>
</dbReference>
<proteinExistence type="predicted"/>
<name>A0AAV0REE4_9ROSI</name>
<dbReference type="PANTHER" id="PTHR42918:SF9">
    <property type="entry name" value="LYSINE--TRNA LIGASE"/>
    <property type="match status" value="1"/>
</dbReference>
<dbReference type="AlphaFoldDB" id="A0AAV0REE4"/>
<evidence type="ECO:0000313" key="5">
    <source>
        <dbReference type="EMBL" id="CAI0555855.1"/>
    </source>
</evidence>
<dbReference type="SUPFAM" id="SSF55681">
    <property type="entry name" value="Class II aaRS and biotin synthetases"/>
    <property type="match status" value="1"/>
</dbReference>
<dbReference type="Pfam" id="PF00152">
    <property type="entry name" value="tRNA-synt_2"/>
    <property type="match status" value="1"/>
</dbReference>
<sequence length="101" mass="11464">MANLNIPKDIAGDEANKYLAAACERFEVKCPPPLTTARLIQLVGHFLEETCTNPTFIIDHPEIMSPLAKWHRSKPGLTERFELFINKHEVQSVEPSLFFLS</sequence>
<dbReference type="GO" id="GO:0005829">
    <property type="term" value="C:cytosol"/>
    <property type="evidence" value="ECO:0007669"/>
    <property type="project" value="TreeGrafter"/>
</dbReference>
<evidence type="ECO:0000256" key="3">
    <source>
        <dbReference type="ARBA" id="ARBA00022840"/>
    </source>
</evidence>
<gene>
    <name evidence="5" type="ORF">LITE_LOCUS47755</name>
</gene>
<dbReference type="Gene3D" id="3.30.930.10">
    <property type="entry name" value="Bira Bifunctional Protein, Domain 2"/>
    <property type="match status" value="1"/>
</dbReference>
<accession>A0AAV0REE4</accession>
<keyword evidence="6" id="KW-1185">Reference proteome</keyword>
<keyword evidence="1" id="KW-0436">Ligase</keyword>
<feature type="domain" description="Aminoacyl-tRNA synthetase class II (D/K/N)" evidence="4">
    <location>
        <begin position="47"/>
        <end position="92"/>
    </location>
</feature>
<dbReference type="GO" id="GO:0000049">
    <property type="term" value="F:tRNA binding"/>
    <property type="evidence" value="ECO:0007669"/>
    <property type="project" value="TreeGrafter"/>
</dbReference>
<evidence type="ECO:0000313" key="6">
    <source>
        <dbReference type="Proteomes" id="UP001154282"/>
    </source>
</evidence>